<keyword evidence="2" id="KW-1185">Reference proteome</keyword>
<reference evidence="2" key="1">
    <citation type="submission" date="2018-05" db="EMBL/GenBank/DDBJ databases">
        <title>Exploring Bacteriophages for Innovative Applications.</title>
        <authorList>
            <person name="Olsen N.S."/>
            <person name="Kot W."/>
            <person name="Hansen L.H."/>
        </authorList>
    </citation>
    <scope>NUCLEOTIDE SEQUENCE [LARGE SCALE GENOMIC DNA]</scope>
</reference>
<proteinExistence type="predicted"/>
<protein>
    <submittedName>
        <fullName evidence="1">Uncharacterized protein</fullName>
    </submittedName>
</protein>
<dbReference type="EMBL" id="MH362766">
    <property type="protein sequence ID" value="AXC34307.1"/>
    <property type="molecule type" value="Genomic_DNA"/>
</dbReference>
<name>A0A2Z5H3C8_9CAUD</name>
<evidence type="ECO:0000313" key="2">
    <source>
        <dbReference type="Proteomes" id="UP000252726"/>
    </source>
</evidence>
<dbReference type="Proteomes" id="UP000252726">
    <property type="component" value="Segment"/>
</dbReference>
<dbReference type="KEGG" id="vg:79513899"/>
<accession>A0A2Z5H3C8</accession>
<dbReference type="RefSeq" id="YP_010731778.1">
    <property type="nucleotide sequence ID" value="NC_072811.1"/>
</dbReference>
<dbReference type="GeneID" id="79513899"/>
<sequence>MNINEQLRRKAELRIALQVEMQGAMILQTCLNCEHWSQNGCPKNKDTPPKCNYYDALPPPEVLVNGCAQHDFDIPF</sequence>
<evidence type="ECO:0000313" key="1">
    <source>
        <dbReference type="EMBL" id="AXC34307.1"/>
    </source>
</evidence>
<organism evidence="1 2">
    <name type="scientific">Escherichia phage Halfdan</name>
    <dbReference type="NCBI Taxonomy" id="2234092"/>
    <lineage>
        <taxon>Viruses</taxon>
        <taxon>Duplodnaviria</taxon>
        <taxon>Heunggongvirae</taxon>
        <taxon>Uroviricota</taxon>
        <taxon>Caudoviricetes</taxon>
        <taxon>Halfdanvirus</taxon>
        <taxon>Halfdanvirus halfdan</taxon>
    </lineage>
</organism>